<dbReference type="GO" id="GO:0000981">
    <property type="term" value="F:DNA-binding transcription factor activity, RNA polymerase II-specific"/>
    <property type="evidence" value="ECO:0007669"/>
    <property type="project" value="UniProtKB-ARBA"/>
</dbReference>
<gene>
    <name evidence="3" type="ORF">PsYK624_017040</name>
</gene>
<dbReference type="GO" id="GO:0033309">
    <property type="term" value="C:SBF transcription complex"/>
    <property type="evidence" value="ECO:0007669"/>
    <property type="project" value="TreeGrafter"/>
</dbReference>
<accession>A0A9P3G0C2</accession>
<dbReference type="PANTHER" id="PTHR43828">
    <property type="entry name" value="ASPARAGINASE"/>
    <property type="match status" value="1"/>
</dbReference>
<feature type="compositionally biased region" description="Low complexity" evidence="1">
    <location>
        <begin position="379"/>
        <end position="391"/>
    </location>
</feature>
<proteinExistence type="predicted"/>
<dbReference type="InterPro" id="IPR003163">
    <property type="entry name" value="Tscrpt_reg_HTH_APSES-type"/>
</dbReference>
<feature type="region of interest" description="Disordered" evidence="1">
    <location>
        <begin position="18"/>
        <end position="38"/>
    </location>
</feature>
<sequence length="470" mass="50378">MTFVSSRAATMSSGLLLEPMSSTDTSTPNTGQRFRPYTTPDHHVTKGRYITSNDPRGYIPVYEYPLNGQWIMLDMDDGYVLWTGIWKALGNSKADIVKMVESQPDLASKLRRVRGGYLKIQGTWMPYEIALRLARRVAWPIRHELVPLFGPTFPSTCLSPDQPGYGQVVKPGTGRRRARRTYAPSNPQEAVHDWSVAAQATHAHADHAGAADPPFTYQPRRRPAPGAGAGSDALGSPVQLHMPYNLPPAAASPPSPVASSSRLAPAHAQRYSPYPSAPSSQPHPRASPADGFSAHHAAAPSAFGHDIRLPPLQSPDDVQAGRRRSVVALPPITAMVDRSCCDDSAAVLRRLATPDADDWAMDTQRPRDEPSHRRLPPMRLSLSAGSRSSPSMTAGSPGASSLDSPLSPRLVTPVSGRSSFDGAHAMGSSPRTPAPGAHDECRSACAAGPPRAAPAARADADPAARAWRPW</sequence>
<dbReference type="Proteomes" id="UP000703269">
    <property type="component" value="Unassembled WGS sequence"/>
</dbReference>
<dbReference type="PANTHER" id="PTHR43828:SF5">
    <property type="entry name" value="TRANSCRIPTIONAL REPRESSOR XBP1"/>
    <property type="match status" value="1"/>
</dbReference>
<organism evidence="3 4">
    <name type="scientific">Phanerochaete sordida</name>
    <dbReference type="NCBI Taxonomy" id="48140"/>
    <lineage>
        <taxon>Eukaryota</taxon>
        <taxon>Fungi</taxon>
        <taxon>Dikarya</taxon>
        <taxon>Basidiomycota</taxon>
        <taxon>Agaricomycotina</taxon>
        <taxon>Agaricomycetes</taxon>
        <taxon>Polyporales</taxon>
        <taxon>Phanerochaetaceae</taxon>
        <taxon>Phanerochaete</taxon>
    </lineage>
</organism>
<feature type="region of interest" description="Disordered" evidence="1">
    <location>
        <begin position="160"/>
        <end position="296"/>
    </location>
</feature>
<dbReference type="GO" id="GO:0003677">
    <property type="term" value="F:DNA binding"/>
    <property type="evidence" value="ECO:0007669"/>
    <property type="project" value="InterPro"/>
</dbReference>
<dbReference type="Gene3D" id="3.10.260.10">
    <property type="entry name" value="Transcription regulator HTH, APSES-type DNA-binding domain"/>
    <property type="match status" value="1"/>
</dbReference>
<feature type="compositionally biased region" description="Polar residues" evidence="1">
    <location>
        <begin position="20"/>
        <end position="32"/>
    </location>
</feature>
<feature type="domain" description="HTH APSES-type" evidence="2">
    <location>
        <begin position="48"/>
        <end position="160"/>
    </location>
</feature>
<dbReference type="InterPro" id="IPR051642">
    <property type="entry name" value="SWI6-like"/>
</dbReference>
<evidence type="ECO:0000259" key="2">
    <source>
        <dbReference type="PROSITE" id="PS51299"/>
    </source>
</evidence>
<dbReference type="EMBL" id="BPQB01000002">
    <property type="protein sequence ID" value="GJE85625.1"/>
    <property type="molecule type" value="Genomic_DNA"/>
</dbReference>
<feature type="compositionally biased region" description="Low complexity" evidence="1">
    <location>
        <begin position="257"/>
        <end position="282"/>
    </location>
</feature>
<dbReference type="GO" id="GO:0030907">
    <property type="term" value="C:MBF transcription complex"/>
    <property type="evidence" value="ECO:0007669"/>
    <property type="project" value="TreeGrafter"/>
</dbReference>
<dbReference type="OrthoDB" id="5562739at2759"/>
<comment type="caution">
    <text evidence="3">The sequence shown here is derived from an EMBL/GenBank/DDBJ whole genome shotgun (WGS) entry which is preliminary data.</text>
</comment>
<evidence type="ECO:0000256" key="1">
    <source>
        <dbReference type="SAM" id="MobiDB-lite"/>
    </source>
</evidence>
<dbReference type="AlphaFoldDB" id="A0A9P3G0C2"/>
<feature type="compositionally biased region" description="Low complexity" evidence="1">
    <location>
        <begin position="443"/>
        <end position="470"/>
    </location>
</feature>
<protein>
    <recommendedName>
        <fullName evidence="2">HTH APSES-type domain-containing protein</fullName>
    </recommendedName>
</protein>
<feature type="compositionally biased region" description="Polar residues" evidence="1">
    <location>
        <begin position="392"/>
        <end position="404"/>
    </location>
</feature>
<dbReference type="PROSITE" id="PS51299">
    <property type="entry name" value="HTH_APSES"/>
    <property type="match status" value="1"/>
</dbReference>
<keyword evidence="4" id="KW-1185">Reference proteome</keyword>
<evidence type="ECO:0000313" key="3">
    <source>
        <dbReference type="EMBL" id="GJE85625.1"/>
    </source>
</evidence>
<name>A0A9P3G0C2_9APHY</name>
<reference evidence="3 4" key="1">
    <citation type="submission" date="2021-08" db="EMBL/GenBank/DDBJ databases">
        <title>Draft Genome Sequence of Phanerochaete sordida strain YK-624.</title>
        <authorList>
            <person name="Mori T."/>
            <person name="Dohra H."/>
            <person name="Suzuki T."/>
            <person name="Kawagishi H."/>
            <person name="Hirai H."/>
        </authorList>
    </citation>
    <scope>NUCLEOTIDE SEQUENCE [LARGE SCALE GENOMIC DNA]</scope>
    <source>
        <strain evidence="3 4">YK-624</strain>
    </source>
</reference>
<feature type="region of interest" description="Disordered" evidence="1">
    <location>
        <begin position="358"/>
        <end position="470"/>
    </location>
</feature>
<dbReference type="InterPro" id="IPR036887">
    <property type="entry name" value="HTH_APSES_sf"/>
</dbReference>
<evidence type="ECO:0000313" key="4">
    <source>
        <dbReference type="Proteomes" id="UP000703269"/>
    </source>
</evidence>
<dbReference type="SUPFAM" id="SSF54616">
    <property type="entry name" value="DNA-binding domain of Mlu1-box binding protein MBP1"/>
    <property type="match status" value="1"/>
</dbReference>